<organism evidence="2">
    <name type="scientific">Candidatus Electrothrix aestuarii</name>
    <dbReference type="NCBI Taxonomy" id="3062594"/>
    <lineage>
        <taxon>Bacteria</taxon>
        <taxon>Pseudomonadati</taxon>
        <taxon>Thermodesulfobacteriota</taxon>
        <taxon>Desulfobulbia</taxon>
        <taxon>Desulfobulbales</taxon>
        <taxon>Desulfobulbaceae</taxon>
        <taxon>Candidatus Electrothrix</taxon>
    </lineage>
</organism>
<proteinExistence type="predicted"/>
<reference evidence="2" key="2">
    <citation type="submission" date="2024-06" db="EMBL/GenBank/DDBJ databases">
        <authorList>
            <person name="Plum-Jensen L.E."/>
            <person name="Schramm A."/>
            <person name="Marshall I.P.G."/>
        </authorList>
    </citation>
    <scope>NUCLEOTIDE SEQUENCE</scope>
    <source>
        <strain evidence="2">Rat1</strain>
    </source>
</reference>
<dbReference type="CDD" id="cd18687">
    <property type="entry name" value="PIN_VapC-like"/>
    <property type="match status" value="1"/>
</dbReference>
<protein>
    <submittedName>
        <fullName evidence="2">Type II toxin-antitoxin system VapC family toxin</fullName>
    </submittedName>
</protein>
<dbReference type="InterPro" id="IPR002716">
    <property type="entry name" value="PIN_dom"/>
</dbReference>
<evidence type="ECO:0000259" key="1">
    <source>
        <dbReference type="Pfam" id="PF01850"/>
    </source>
</evidence>
<dbReference type="InterPro" id="IPR029060">
    <property type="entry name" value="PIN-like_dom_sf"/>
</dbReference>
<dbReference type="AlphaFoldDB" id="A0AAU8LY17"/>
<gene>
    <name evidence="2" type="ORF">Q3M24_05215</name>
</gene>
<dbReference type="Pfam" id="PF01850">
    <property type="entry name" value="PIN"/>
    <property type="match status" value="1"/>
</dbReference>
<evidence type="ECO:0000313" key="2">
    <source>
        <dbReference type="EMBL" id="XCN74154.1"/>
    </source>
</evidence>
<dbReference type="Gene3D" id="3.40.50.1010">
    <property type="entry name" value="5'-nuclease"/>
    <property type="match status" value="1"/>
</dbReference>
<dbReference type="EMBL" id="CP159373">
    <property type="protein sequence ID" value="XCN74154.1"/>
    <property type="molecule type" value="Genomic_DNA"/>
</dbReference>
<reference evidence="2" key="1">
    <citation type="journal article" date="2024" name="Syst. Appl. Microbiol.">
        <title>First single-strain enrichments of Electrothrix cable bacteria, description of E. aestuarii sp. nov. and E. rattekaaiensis sp. nov., and proposal of a cable bacteria taxonomy following the rules of the SeqCode.</title>
        <authorList>
            <person name="Plum-Jensen L.E."/>
            <person name="Schramm A."/>
            <person name="Marshall I.P.G."/>
        </authorList>
    </citation>
    <scope>NUCLEOTIDE SEQUENCE</scope>
    <source>
        <strain evidence="2">Rat1</strain>
    </source>
</reference>
<dbReference type="SUPFAM" id="SSF88723">
    <property type="entry name" value="PIN domain-like"/>
    <property type="match status" value="1"/>
</dbReference>
<dbReference type="KEGG" id="eaj:Q3M24_05215"/>
<sequence>MKPRVYIETSIPSYYHEIRDDPESAAKRLWTREWWEEHRSRFELLTAPPVLDELEQGDYPTKEDTLQFVGSLPLLPVNEEVIDIVQEYIQHHLMPNDPAGDALHLALASYYNCQFLLTWNCRHLANANKFEHIRHINTLLGLPVPILTTPFQLMQEDRDDEDRSDG</sequence>
<accession>A0AAU8LY17</accession>
<name>A0AAU8LY17_9BACT</name>
<feature type="domain" description="PIN" evidence="1">
    <location>
        <begin position="5"/>
        <end position="118"/>
    </location>
</feature>